<sequence length="288" mass="30102">MTNPTPRPARRLRRSLTSKALAAALVAPLAPAAVAAAATPALADPSGVAFDYADCPDMLPVGADPGQWICENIVIPEGSMKIGSIDQPLTAATAMRITAISGTDPRTGDTRTIVESVKSAPMTVAGGALGIPGSDDLLPLLKLQVQPVYAGNFTMRFTEDGMGINSTIDLRIKVINALMDKNCSVGTAAAPVKLNLNADMDTFTWYDDALGVTVHDNAFSAPATSGCGLLAPIADLRSGLPSASGKNSATFRLYLASKSYTELFPTLKSQVKTYKKVAPLGEPKLLRK</sequence>
<dbReference type="RefSeq" id="WP_220167051.1">
    <property type="nucleotide sequence ID" value="NZ_JAIBOA010000009.1"/>
</dbReference>
<protein>
    <recommendedName>
        <fullName evidence="4">Secreted protein</fullName>
    </recommendedName>
</protein>
<evidence type="ECO:0008006" key="4">
    <source>
        <dbReference type="Google" id="ProtNLM"/>
    </source>
</evidence>
<evidence type="ECO:0000313" key="2">
    <source>
        <dbReference type="EMBL" id="MBW8483813.1"/>
    </source>
</evidence>
<feature type="signal peptide" evidence="1">
    <location>
        <begin position="1"/>
        <end position="43"/>
    </location>
</feature>
<name>A0ABS7FTT7_9ACTN</name>
<keyword evidence="1" id="KW-0732">Signal</keyword>
<evidence type="ECO:0000256" key="1">
    <source>
        <dbReference type="SAM" id="SignalP"/>
    </source>
</evidence>
<gene>
    <name evidence="2" type="ORF">K1Y72_15605</name>
</gene>
<proteinExistence type="predicted"/>
<comment type="caution">
    <text evidence="2">The sequence shown here is derived from an EMBL/GenBank/DDBJ whole genome shotgun (WGS) entry which is preliminary data.</text>
</comment>
<keyword evidence="3" id="KW-1185">Reference proteome</keyword>
<feature type="chain" id="PRO_5046189926" description="Secreted protein" evidence="1">
    <location>
        <begin position="44"/>
        <end position="288"/>
    </location>
</feature>
<organism evidence="2 3">
    <name type="scientific">Actinomadura parmotrematis</name>
    <dbReference type="NCBI Taxonomy" id="2864039"/>
    <lineage>
        <taxon>Bacteria</taxon>
        <taxon>Bacillati</taxon>
        <taxon>Actinomycetota</taxon>
        <taxon>Actinomycetes</taxon>
        <taxon>Streptosporangiales</taxon>
        <taxon>Thermomonosporaceae</taxon>
        <taxon>Actinomadura</taxon>
    </lineage>
</organism>
<dbReference type="EMBL" id="JAIBOA010000009">
    <property type="protein sequence ID" value="MBW8483813.1"/>
    <property type="molecule type" value="Genomic_DNA"/>
</dbReference>
<dbReference type="Proteomes" id="UP000774570">
    <property type="component" value="Unassembled WGS sequence"/>
</dbReference>
<evidence type="ECO:0000313" key="3">
    <source>
        <dbReference type="Proteomes" id="UP000774570"/>
    </source>
</evidence>
<reference evidence="2 3" key="1">
    <citation type="submission" date="2021-07" db="EMBL/GenBank/DDBJ databases">
        <title>Actinomadura sp. PM05-2 isolated from lichen.</title>
        <authorList>
            <person name="Somphong A."/>
            <person name="Phongsopitanun W."/>
            <person name="Tanasupawat S."/>
            <person name="Peongsungnone V."/>
        </authorList>
    </citation>
    <scope>NUCLEOTIDE SEQUENCE [LARGE SCALE GENOMIC DNA]</scope>
    <source>
        <strain evidence="2 3">PM05-2</strain>
    </source>
</reference>
<accession>A0ABS7FTT7</accession>